<evidence type="ECO:0000313" key="15">
    <source>
        <dbReference type="EnsemblPlants" id="TraesCS3B02G054700.1.cds1"/>
    </source>
</evidence>
<dbReference type="Gramene" id="TraesLDM3B03G01551150.1">
    <property type="protein sequence ID" value="TraesLDM3B03G01551150.1.CDS1"/>
    <property type="gene ID" value="TraesLDM3B03G01551150"/>
</dbReference>
<reference evidence="15" key="1">
    <citation type="submission" date="2018-08" db="EMBL/GenBank/DDBJ databases">
        <authorList>
            <person name="Rossello M."/>
        </authorList>
    </citation>
    <scope>NUCLEOTIDE SEQUENCE [LARGE SCALE GENOMIC DNA]</scope>
    <source>
        <strain evidence="15">cv. Chinese Spring</strain>
    </source>
</reference>
<evidence type="ECO:0000256" key="7">
    <source>
        <dbReference type="ARBA" id="ARBA00022777"/>
    </source>
</evidence>
<dbReference type="SMART" id="SM00220">
    <property type="entry name" value="S_TKc"/>
    <property type="match status" value="1"/>
</dbReference>
<evidence type="ECO:0000313" key="16">
    <source>
        <dbReference type="Proteomes" id="UP000019116"/>
    </source>
</evidence>
<dbReference type="Gramene" id="TraesJUL3B03G01561940.1">
    <property type="protein sequence ID" value="TraesJUL3B03G01561940.1.CDS1"/>
    <property type="gene ID" value="TraesJUL3B03G01561940"/>
</dbReference>
<dbReference type="PANTHER" id="PTHR27009">
    <property type="entry name" value="RUST RESISTANCE KINASE LR10-RELATED"/>
    <property type="match status" value="1"/>
</dbReference>
<evidence type="ECO:0000256" key="2">
    <source>
        <dbReference type="ARBA" id="ARBA00022527"/>
    </source>
</evidence>
<dbReference type="InterPro" id="IPR017441">
    <property type="entry name" value="Protein_kinase_ATP_BS"/>
</dbReference>
<dbReference type="SMR" id="A0A3B6FF07"/>
<evidence type="ECO:0000259" key="14">
    <source>
        <dbReference type="PROSITE" id="PS50011"/>
    </source>
</evidence>
<keyword evidence="16" id="KW-1185">Reference proteome</keyword>
<dbReference type="Gramene" id="TraesCS3B03G0119100.1">
    <property type="protein sequence ID" value="TraesCS3B03G0119100.1.CDS1"/>
    <property type="gene ID" value="TraesCS3B03G0119100"/>
</dbReference>
<keyword evidence="8 12" id="KW-0067">ATP-binding</keyword>
<dbReference type="Proteomes" id="UP000019116">
    <property type="component" value="Chromosome 3B"/>
</dbReference>
<dbReference type="Gramene" id="TraesKAR3B01G0024210.1">
    <property type="protein sequence ID" value="cds.TraesKAR3B01G0024210.1"/>
    <property type="gene ID" value="TraesKAR3B01G0024210"/>
</dbReference>
<protein>
    <recommendedName>
        <fullName evidence="14">Protein kinase domain-containing protein</fullName>
    </recommendedName>
</protein>
<evidence type="ECO:0000256" key="1">
    <source>
        <dbReference type="ARBA" id="ARBA00004479"/>
    </source>
</evidence>
<dbReference type="Gramene" id="TraesWEE_scaffold_105634_01G000100.1">
    <property type="protein sequence ID" value="TraesWEE_scaffold_105634_01G000100.1"/>
    <property type="gene ID" value="TraesWEE_scaffold_105634_01G000100"/>
</dbReference>
<proteinExistence type="inferred from homology"/>
<dbReference type="FunFam" id="1.10.510.10:FF:000590">
    <property type="entry name" value="PR5-like receptor kinase"/>
    <property type="match status" value="1"/>
</dbReference>
<feature type="binding site" evidence="12">
    <location>
        <position position="46"/>
    </location>
    <ligand>
        <name>ATP</name>
        <dbReference type="ChEBI" id="CHEBI:30616"/>
    </ligand>
</feature>
<keyword evidence="9" id="KW-1133">Transmembrane helix</keyword>
<dbReference type="Gene3D" id="1.10.510.10">
    <property type="entry name" value="Transferase(Phosphotransferase) domain 1"/>
    <property type="match status" value="1"/>
</dbReference>
<accession>A0A3B6FF07</accession>
<keyword evidence="11" id="KW-0325">Glycoprotein</keyword>
<organism evidence="15">
    <name type="scientific">Triticum aestivum</name>
    <name type="common">Wheat</name>
    <dbReference type="NCBI Taxonomy" id="4565"/>
    <lineage>
        <taxon>Eukaryota</taxon>
        <taxon>Viridiplantae</taxon>
        <taxon>Streptophyta</taxon>
        <taxon>Embryophyta</taxon>
        <taxon>Tracheophyta</taxon>
        <taxon>Spermatophyta</taxon>
        <taxon>Magnoliopsida</taxon>
        <taxon>Liliopsida</taxon>
        <taxon>Poales</taxon>
        <taxon>Poaceae</taxon>
        <taxon>BOP clade</taxon>
        <taxon>Pooideae</taxon>
        <taxon>Triticodae</taxon>
        <taxon>Triticeae</taxon>
        <taxon>Triticinae</taxon>
        <taxon>Triticum</taxon>
    </lineage>
</organism>
<dbReference type="GO" id="GO:0004674">
    <property type="term" value="F:protein serine/threonine kinase activity"/>
    <property type="evidence" value="ECO:0007669"/>
    <property type="project" value="UniProtKB-KW"/>
</dbReference>
<dbReference type="OMA" id="YIDIIAV"/>
<evidence type="ECO:0000256" key="10">
    <source>
        <dbReference type="ARBA" id="ARBA00023136"/>
    </source>
</evidence>
<keyword evidence="6 12" id="KW-0547">Nucleotide-binding</keyword>
<evidence type="ECO:0000256" key="9">
    <source>
        <dbReference type="ARBA" id="ARBA00022989"/>
    </source>
</evidence>
<keyword evidence="5" id="KW-0732">Signal</keyword>
<dbReference type="InterPro" id="IPR000719">
    <property type="entry name" value="Prot_kinase_dom"/>
</dbReference>
<reference evidence="15" key="2">
    <citation type="submission" date="2018-10" db="UniProtKB">
        <authorList>
            <consortium name="EnsemblPlants"/>
        </authorList>
    </citation>
    <scope>IDENTIFICATION</scope>
</reference>
<dbReference type="PROSITE" id="PS00108">
    <property type="entry name" value="PROTEIN_KINASE_ST"/>
    <property type="match status" value="1"/>
</dbReference>
<keyword evidence="4" id="KW-0812">Transmembrane</keyword>
<dbReference type="EnsemblPlants" id="TraesCS3B02G054700.1">
    <property type="protein sequence ID" value="TraesCS3B02G054700.1.cds1"/>
    <property type="gene ID" value="TraesCS3B02G054700"/>
</dbReference>
<name>A0A3B6FF07_WHEAT</name>
<dbReference type="Gramene" id="TraesLAC3B03G01492780.1">
    <property type="protein sequence ID" value="TraesLAC3B03G01492780.1.CDS1"/>
    <property type="gene ID" value="TraesLAC3B03G01492780"/>
</dbReference>
<keyword evidence="2 13" id="KW-0723">Serine/threonine-protein kinase</keyword>
<sequence length="327" mass="36538">MIGPIRYAYIDIIAVTSHFRDKLGQGGYGSVYKGVLFPEDLRIAVKMLQSNSSCNGEDFISEVSTIGRIHHVNVVRLIGFCSEEMRRALVYEYMPRGSLDKYIFSPEKSFSWDKLNEIALSIARGINYLHQGCEMQILHFDIKPHNILLDSNFVSKFADFGLAKLYPWNNSFVPSNALRGTVGYIAPEMISGSFGAISSKSDVYSFGMLLLEMAGGRRNADPNAANSSQSYYPSWVNDKLTAPAVDAISPAAGMHELERKLCIVGLWCIQMKSHDRPTMSEVIEMLEGGFDGLQMPSRPFFCDDEHTPVPDSYPLLSELTEISEEDE</sequence>
<dbReference type="Gene3D" id="3.30.200.20">
    <property type="entry name" value="Phosphorylase Kinase, domain 1"/>
    <property type="match status" value="1"/>
</dbReference>
<evidence type="ECO:0000256" key="8">
    <source>
        <dbReference type="ARBA" id="ARBA00022840"/>
    </source>
</evidence>
<dbReference type="PaxDb" id="4565-Traes_3B_04AF26E8C.1"/>
<dbReference type="PROSITE" id="PS50011">
    <property type="entry name" value="PROTEIN_KINASE_DOM"/>
    <property type="match status" value="1"/>
</dbReference>
<dbReference type="Gramene" id="TraesRN3B0100117700.1">
    <property type="protein sequence ID" value="TraesRN3B0100117700.1"/>
    <property type="gene ID" value="TraesRN3B0100117700"/>
</dbReference>
<dbReference type="OrthoDB" id="784097at2759"/>
<dbReference type="InterPro" id="IPR008271">
    <property type="entry name" value="Ser/Thr_kinase_AS"/>
</dbReference>
<keyword evidence="3" id="KW-0808">Transferase</keyword>
<dbReference type="GO" id="GO:0016020">
    <property type="term" value="C:membrane"/>
    <property type="evidence" value="ECO:0007669"/>
    <property type="project" value="UniProtKB-SubCell"/>
</dbReference>
<dbReference type="GO" id="GO:0005524">
    <property type="term" value="F:ATP binding"/>
    <property type="evidence" value="ECO:0007669"/>
    <property type="project" value="UniProtKB-UniRule"/>
</dbReference>
<comment type="similarity">
    <text evidence="13">Belongs to the protein kinase superfamily.</text>
</comment>
<dbReference type="Gramene" id="TraesCS3B02G054700.1">
    <property type="protein sequence ID" value="TraesCS3B02G054700.1.cds1"/>
    <property type="gene ID" value="TraesCS3B02G054700"/>
</dbReference>
<dbReference type="AlphaFoldDB" id="A0A3B6FF07"/>
<dbReference type="FunFam" id="3.30.200.20:FF:000178">
    <property type="entry name" value="serine/threonine-protein kinase PBS1-like"/>
    <property type="match status" value="1"/>
</dbReference>
<evidence type="ECO:0000256" key="12">
    <source>
        <dbReference type="PROSITE-ProRule" id="PRU10141"/>
    </source>
</evidence>
<keyword evidence="10" id="KW-0472">Membrane</keyword>
<dbReference type="Gramene" id="TraesMAC3B03G01550290.1">
    <property type="protein sequence ID" value="TraesMAC3B03G01550290.1.CDS1"/>
    <property type="gene ID" value="TraesMAC3B03G01550290"/>
</dbReference>
<evidence type="ECO:0000256" key="4">
    <source>
        <dbReference type="ARBA" id="ARBA00022692"/>
    </source>
</evidence>
<dbReference type="Gramene" id="TraesCAD_scaffold_021812_01G000100.1">
    <property type="protein sequence ID" value="TraesCAD_scaffold_021812_01G000100.1"/>
    <property type="gene ID" value="TraesCAD_scaffold_021812_01G000100"/>
</dbReference>
<dbReference type="Gramene" id="TraesSTA3B03G01543250.1">
    <property type="protein sequence ID" value="TraesSTA3B03G01543250.1.CDS1"/>
    <property type="gene ID" value="TraesSTA3B03G01543250"/>
</dbReference>
<dbReference type="Gramene" id="TraesARI3B03G01573080.1">
    <property type="protein sequence ID" value="TraesARI3B03G01573080.1.CDS1"/>
    <property type="gene ID" value="TraesARI3B03G01573080"/>
</dbReference>
<evidence type="ECO:0000256" key="11">
    <source>
        <dbReference type="ARBA" id="ARBA00023180"/>
    </source>
</evidence>
<keyword evidence="7" id="KW-0418">Kinase</keyword>
<dbReference type="SUPFAM" id="SSF56112">
    <property type="entry name" value="Protein kinase-like (PK-like)"/>
    <property type="match status" value="1"/>
</dbReference>
<dbReference type="STRING" id="4565.A0A3B6FF07"/>
<evidence type="ECO:0000256" key="3">
    <source>
        <dbReference type="ARBA" id="ARBA00022679"/>
    </source>
</evidence>
<evidence type="ECO:0000256" key="13">
    <source>
        <dbReference type="RuleBase" id="RU000304"/>
    </source>
</evidence>
<comment type="subcellular location">
    <subcellularLocation>
        <location evidence="1">Membrane</location>
        <topology evidence="1">Single-pass type I membrane protein</topology>
    </subcellularLocation>
</comment>
<dbReference type="InterPro" id="IPR045874">
    <property type="entry name" value="LRK10/LRL21-25-like"/>
</dbReference>
<evidence type="ECO:0000256" key="6">
    <source>
        <dbReference type="ARBA" id="ARBA00022741"/>
    </source>
</evidence>
<dbReference type="InterPro" id="IPR011009">
    <property type="entry name" value="Kinase-like_dom_sf"/>
</dbReference>
<dbReference type="PROSITE" id="PS00107">
    <property type="entry name" value="PROTEIN_KINASE_ATP"/>
    <property type="match status" value="1"/>
</dbReference>
<dbReference type="Gramene" id="TraesJAG3B03G01559320.1">
    <property type="protein sequence ID" value="TraesJAG3B03G01559320.1.CDS1"/>
    <property type="gene ID" value="TraesJAG3B03G01559320"/>
</dbReference>
<dbReference type="Pfam" id="PF00069">
    <property type="entry name" value="Pkinase"/>
    <property type="match status" value="1"/>
</dbReference>
<feature type="domain" description="Protein kinase" evidence="14">
    <location>
        <begin position="17"/>
        <end position="301"/>
    </location>
</feature>
<evidence type="ECO:0000256" key="5">
    <source>
        <dbReference type="ARBA" id="ARBA00022729"/>
    </source>
</evidence>